<dbReference type="RefSeq" id="XP_067919018.1">
    <property type="nucleotide sequence ID" value="XM_068069007.1"/>
</dbReference>
<keyword evidence="3" id="KW-0966">Cell projection</keyword>
<dbReference type="PANTHER" id="PTHR32083">
    <property type="entry name" value="CILIA AND FLAGELLA-ASSOCIATED PROTEIN 58-RELATED"/>
    <property type="match status" value="1"/>
</dbReference>
<dbReference type="PANTHER" id="PTHR32083:SF34">
    <property type="entry name" value="COILED-COIL DOMAIN-CONTAINING PROTEIN 146"/>
    <property type="match status" value="1"/>
</dbReference>
<keyword evidence="1 2" id="KW-0175">Coiled coil</keyword>
<feature type="coiled-coil region" evidence="2">
    <location>
        <begin position="256"/>
        <end position="322"/>
    </location>
</feature>
<name>A0A2C6KLN1_9APIC</name>
<comment type="caution">
    <text evidence="3">The sequence shown here is derived from an EMBL/GenBank/DDBJ whole genome shotgun (WGS) entry which is preliminary data.</text>
</comment>
<dbReference type="EMBL" id="MIGC01005119">
    <property type="protein sequence ID" value="PHJ17293.1"/>
    <property type="molecule type" value="Genomic_DNA"/>
</dbReference>
<feature type="coiled-coil region" evidence="2">
    <location>
        <begin position="460"/>
        <end position="494"/>
    </location>
</feature>
<sequence>MQANQFDQVMEALKQQTIAVDQELEGLDQRSVAAQEKIKRLGNQREELALKVKVRRDEVMAAELAERAVAGKFEAAKVHFLQAAENKRAVEIQLKDLSAETKMLLDLSSRQRSVFERAKLDYKKAILNRDAVFAQLPNLKSADRVSERKRLQSDNEQTKAKYKALRDEIDGFTRTLQEQETDTKERNEEVEMALRKIGDLEKEASTTKAELESWCQHLKAFAVQKEKILREVAAANQRATEVQLLLQIKKEEETHLRRQKREVTKSTAEFQRLTEMVRLECNQYITLKQNSDQQAAEMTERHKILENEVEILRLQAEAKARAIEKRSLQTQKEVEQRGWLRLEQSRLIQKVKAESQRMEENIIEIDRLNSVINILEKEMLDIKRSYQTAIESRNLTGIQLLDRQVWHSSNDELCLLCEKLNMLGKRLHLAWGREEQTKVPAEIATLTLQLQEVNRQIFAKRKRSSEVPKLEEQLNQLQKELSKEKKLVEHISIQLENPTKGRQWNDVGR</sequence>
<organism evidence="3 4">
    <name type="scientific">Cystoisospora suis</name>
    <dbReference type="NCBI Taxonomy" id="483139"/>
    <lineage>
        <taxon>Eukaryota</taxon>
        <taxon>Sar</taxon>
        <taxon>Alveolata</taxon>
        <taxon>Apicomplexa</taxon>
        <taxon>Conoidasida</taxon>
        <taxon>Coccidia</taxon>
        <taxon>Eucoccidiorida</taxon>
        <taxon>Eimeriorina</taxon>
        <taxon>Sarcocystidae</taxon>
        <taxon>Cystoisospora</taxon>
    </lineage>
</organism>
<feature type="coiled-coil region" evidence="2">
    <location>
        <begin position="10"/>
        <end position="51"/>
    </location>
</feature>
<keyword evidence="3" id="KW-0282">Flagellum</keyword>
<dbReference type="GO" id="GO:0005856">
    <property type="term" value="C:cytoskeleton"/>
    <property type="evidence" value="ECO:0007669"/>
    <property type="project" value="TreeGrafter"/>
</dbReference>
<reference evidence="3 4" key="1">
    <citation type="journal article" date="2017" name="Int. J. Parasitol.">
        <title>The genome of the protozoan parasite Cystoisospora suis and a reverse vaccinology approach to identify vaccine candidates.</title>
        <authorList>
            <person name="Palmieri N."/>
            <person name="Shrestha A."/>
            <person name="Ruttkowski B."/>
            <person name="Beck T."/>
            <person name="Vogl C."/>
            <person name="Tomley F."/>
            <person name="Blake D.P."/>
            <person name="Joachim A."/>
        </authorList>
    </citation>
    <scope>NUCLEOTIDE SEQUENCE [LARGE SCALE GENOMIC DNA]</scope>
    <source>
        <strain evidence="3 4">Wien I</strain>
    </source>
</reference>
<evidence type="ECO:0000256" key="2">
    <source>
        <dbReference type="SAM" id="Coils"/>
    </source>
</evidence>
<gene>
    <name evidence="3" type="ORF">CSUI_008888</name>
</gene>
<accession>A0A2C6KLN1</accession>
<proteinExistence type="predicted"/>
<keyword evidence="3" id="KW-0969">Cilium</keyword>
<dbReference type="GeneID" id="94432218"/>
<feature type="coiled-coil region" evidence="2">
    <location>
        <begin position="148"/>
        <end position="210"/>
    </location>
</feature>
<dbReference type="VEuPathDB" id="ToxoDB:CSUI_008888"/>
<dbReference type="AlphaFoldDB" id="A0A2C6KLN1"/>
<evidence type="ECO:0000313" key="4">
    <source>
        <dbReference type="Proteomes" id="UP000221165"/>
    </source>
</evidence>
<dbReference type="OrthoDB" id="10262929at2759"/>
<keyword evidence="4" id="KW-1185">Reference proteome</keyword>
<protein>
    <submittedName>
        <fullName evidence="3">Flagellar associated protein</fullName>
    </submittedName>
</protein>
<evidence type="ECO:0000256" key="1">
    <source>
        <dbReference type="ARBA" id="ARBA00023054"/>
    </source>
</evidence>
<evidence type="ECO:0000313" key="3">
    <source>
        <dbReference type="EMBL" id="PHJ17293.1"/>
    </source>
</evidence>
<feature type="coiled-coil region" evidence="2">
    <location>
        <begin position="348"/>
        <end position="385"/>
    </location>
</feature>
<dbReference type="Proteomes" id="UP000221165">
    <property type="component" value="Unassembled WGS sequence"/>
</dbReference>